<dbReference type="Gene3D" id="3.40.630.30">
    <property type="match status" value="1"/>
</dbReference>
<dbReference type="Pfam" id="PF13508">
    <property type="entry name" value="Acetyltransf_7"/>
    <property type="match status" value="1"/>
</dbReference>
<dbReference type="EMBL" id="MCBT01000046">
    <property type="protein sequence ID" value="OEG72901.1"/>
    <property type="molecule type" value="Genomic_DNA"/>
</dbReference>
<dbReference type="RefSeq" id="WP_069671941.1">
    <property type="nucleotide sequence ID" value="NZ_MCBT01000046.1"/>
</dbReference>
<accession>A0A1E5IQW4</accession>
<name>A0A1E5IQW4_SHECO</name>
<sequence length="152" mass="17508">MILTWLDPNSRAEVYRFYRQFMPYARLTKKELVAVGYRLTTLRQPSVASDTITAAVRLRPIGPYQLLTGMLVHPDYRQQGLGHSLMQAIDKSLQTTPSFLFSLPKLTHFYAQHGFVEHGVMPAEITQLYQGYINQGKQLVLMRYELQTLTKS</sequence>
<gene>
    <name evidence="2" type="ORF">BEL05_11615</name>
</gene>
<proteinExistence type="predicted"/>
<protein>
    <recommendedName>
        <fullName evidence="1">N-acetyltransferase domain-containing protein</fullName>
    </recommendedName>
</protein>
<dbReference type="STRING" id="23.BEL05_11615"/>
<dbReference type="SUPFAM" id="SSF55729">
    <property type="entry name" value="Acyl-CoA N-acyltransferases (Nat)"/>
    <property type="match status" value="1"/>
</dbReference>
<dbReference type="OrthoDB" id="7845888at2"/>
<reference evidence="2 3" key="1">
    <citation type="submission" date="2016-07" db="EMBL/GenBank/DDBJ databases">
        <title>Whole-genome of two Shewanella species isolated from a digestive organ of sea cucumber Apostichopus japonicus Selenka 1867.</title>
        <authorList>
            <person name="Hong H.-H."/>
            <person name="Choi H."/>
            <person name="Cheon S."/>
            <person name="Oh J.-S."/>
            <person name="Lee H.-G."/>
            <person name="Park C."/>
        </authorList>
    </citation>
    <scope>NUCLEOTIDE SEQUENCE [LARGE SCALE GENOMIC DNA]</scope>
    <source>
        <strain evidence="2 3">CSB03KR</strain>
    </source>
</reference>
<feature type="domain" description="N-acetyltransferase" evidence="1">
    <location>
        <begin position="1"/>
        <end position="147"/>
    </location>
</feature>
<dbReference type="AlphaFoldDB" id="A0A1E5IQW4"/>
<organism evidence="2 3">
    <name type="scientific">Shewanella colwelliana</name>
    <name type="common">Alteromonas colwelliana</name>
    <dbReference type="NCBI Taxonomy" id="23"/>
    <lineage>
        <taxon>Bacteria</taxon>
        <taxon>Pseudomonadati</taxon>
        <taxon>Pseudomonadota</taxon>
        <taxon>Gammaproteobacteria</taxon>
        <taxon>Alteromonadales</taxon>
        <taxon>Shewanellaceae</taxon>
        <taxon>Shewanella</taxon>
    </lineage>
</organism>
<dbReference type="CDD" id="cd04301">
    <property type="entry name" value="NAT_SF"/>
    <property type="match status" value="1"/>
</dbReference>
<comment type="caution">
    <text evidence="2">The sequence shown here is derived from an EMBL/GenBank/DDBJ whole genome shotgun (WGS) entry which is preliminary data.</text>
</comment>
<evidence type="ECO:0000313" key="3">
    <source>
        <dbReference type="Proteomes" id="UP000095230"/>
    </source>
</evidence>
<evidence type="ECO:0000259" key="1">
    <source>
        <dbReference type="PROSITE" id="PS51186"/>
    </source>
</evidence>
<dbReference type="InterPro" id="IPR000182">
    <property type="entry name" value="GNAT_dom"/>
</dbReference>
<evidence type="ECO:0000313" key="2">
    <source>
        <dbReference type="EMBL" id="OEG72901.1"/>
    </source>
</evidence>
<dbReference type="PROSITE" id="PS51186">
    <property type="entry name" value="GNAT"/>
    <property type="match status" value="1"/>
</dbReference>
<dbReference type="Proteomes" id="UP000095230">
    <property type="component" value="Unassembled WGS sequence"/>
</dbReference>
<dbReference type="GO" id="GO:0016747">
    <property type="term" value="F:acyltransferase activity, transferring groups other than amino-acyl groups"/>
    <property type="evidence" value="ECO:0007669"/>
    <property type="project" value="InterPro"/>
</dbReference>
<dbReference type="InterPro" id="IPR016181">
    <property type="entry name" value="Acyl_CoA_acyltransferase"/>
</dbReference>